<keyword evidence="6" id="KW-1185">Reference proteome</keyword>
<feature type="repeat" description="PPR" evidence="2">
    <location>
        <begin position="232"/>
        <end position="266"/>
    </location>
</feature>
<evidence type="ECO:0000259" key="4">
    <source>
        <dbReference type="Pfam" id="PF14432"/>
    </source>
</evidence>
<evidence type="ECO:0000313" key="6">
    <source>
        <dbReference type="Proteomes" id="UP000775213"/>
    </source>
</evidence>
<dbReference type="FunFam" id="1.25.40.10:FF:000366">
    <property type="entry name" value="Pentatricopeptide (PPR) repeat-containing protein"/>
    <property type="match status" value="1"/>
</dbReference>
<dbReference type="FunFam" id="1.25.40.10:FF:001506">
    <property type="entry name" value="Os03g0317100 protein"/>
    <property type="match status" value="1"/>
</dbReference>
<proteinExistence type="predicted"/>
<dbReference type="PANTHER" id="PTHR47926">
    <property type="entry name" value="PENTATRICOPEPTIDE REPEAT-CONTAINING PROTEIN"/>
    <property type="match status" value="1"/>
</dbReference>
<dbReference type="NCBIfam" id="TIGR00756">
    <property type="entry name" value="PPR"/>
    <property type="match status" value="7"/>
</dbReference>
<dbReference type="GO" id="GO:0003723">
    <property type="term" value="F:RNA binding"/>
    <property type="evidence" value="ECO:0007669"/>
    <property type="project" value="InterPro"/>
</dbReference>
<feature type="repeat" description="PPR" evidence="2">
    <location>
        <begin position="139"/>
        <end position="169"/>
    </location>
</feature>
<evidence type="ECO:0000256" key="2">
    <source>
        <dbReference type="PROSITE-ProRule" id="PRU00708"/>
    </source>
</evidence>
<comment type="caution">
    <text evidence="5">The sequence shown here is derived from an EMBL/GenBank/DDBJ whole genome shotgun (WGS) entry which is preliminary data.</text>
</comment>
<dbReference type="InterPro" id="IPR046848">
    <property type="entry name" value="E_motif"/>
</dbReference>
<organism evidence="5 6">
    <name type="scientific">Dendrobium chrysotoxum</name>
    <name type="common">Orchid</name>
    <dbReference type="NCBI Taxonomy" id="161865"/>
    <lineage>
        <taxon>Eukaryota</taxon>
        <taxon>Viridiplantae</taxon>
        <taxon>Streptophyta</taxon>
        <taxon>Embryophyta</taxon>
        <taxon>Tracheophyta</taxon>
        <taxon>Spermatophyta</taxon>
        <taxon>Magnoliopsida</taxon>
        <taxon>Liliopsida</taxon>
        <taxon>Asparagales</taxon>
        <taxon>Orchidaceae</taxon>
        <taxon>Epidendroideae</taxon>
        <taxon>Malaxideae</taxon>
        <taxon>Dendrobiinae</taxon>
        <taxon>Dendrobium</taxon>
    </lineage>
</organism>
<feature type="repeat" description="PPR" evidence="2">
    <location>
        <begin position="395"/>
        <end position="429"/>
    </location>
</feature>
<dbReference type="Pfam" id="PF20431">
    <property type="entry name" value="E_motif"/>
    <property type="match status" value="1"/>
</dbReference>
<dbReference type="PANTHER" id="PTHR47926:SF373">
    <property type="entry name" value="TETRATRICOPEPTIDE-LIKE HELICAL DOMAIN SUPERFAMILY, DYW DOMAIN-CONTAINING PROTEIN"/>
    <property type="match status" value="1"/>
</dbReference>
<dbReference type="InterPro" id="IPR011990">
    <property type="entry name" value="TPR-like_helical_dom_sf"/>
</dbReference>
<dbReference type="Pfam" id="PF14432">
    <property type="entry name" value="DYW_deaminase"/>
    <property type="match status" value="1"/>
</dbReference>
<feature type="repeat" description="PPR" evidence="2">
    <location>
        <begin position="46"/>
        <end position="76"/>
    </location>
</feature>
<protein>
    <recommendedName>
        <fullName evidence="4">DYW domain-containing protein</fullName>
    </recommendedName>
</protein>
<dbReference type="Proteomes" id="UP000775213">
    <property type="component" value="Unassembled WGS sequence"/>
</dbReference>
<dbReference type="GO" id="GO:0008270">
    <property type="term" value="F:zinc ion binding"/>
    <property type="evidence" value="ECO:0007669"/>
    <property type="project" value="InterPro"/>
</dbReference>
<accession>A0AAV7FXA0</accession>
<dbReference type="InterPro" id="IPR046960">
    <property type="entry name" value="PPR_At4g14850-like_plant"/>
</dbReference>
<feature type="repeat" description="PPR" evidence="2">
    <location>
        <begin position="170"/>
        <end position="204"/>
    </location>
</feature>
<dbReference type="InterPro" id="IPR032867">
    <property type="entry name" value="DYW_dom"/>
</dbReference>
<dbReference type="GO" id="GO:0009451">
    <property type="term" value="P:RNA modification"/>
    <property type="evidence" value="ECO:0007669"/>
    <property type="project" value="InterPro"/>
</dbReference>
<sequence length="744" mass="83753">MRLTPVRLSRGSTAAIVAANSRITFHGRLGQIDAAHKVFDEMNEHTVVSWNSLISAYFIKQQPQYARNVFERMPKRNTTSYNAMISGYIKLGHLDEACAVFNSMPDRNVVSWTSMLRGYIQAGAIKEAELLFCRMPEKNVISWTVMLCGLIQDGRINDARKLFDEMPQKDVVARTSMVSGYCRVGRTAEAREIFDDMPRRNVIAWTAMISGYAHNLQLDLARKLFEVMPSKNEVTWTAMLTGYTQAGCILEAIDLFNRMEEKSVIACNAMIIGFGQCGMVTEARNVFDQILEKDDGTWSSMVKVYEQNAFQLEALDVFRSMQLANVRPNFSSIISVLAVCAGLAIIAHGKQVHAKMIRTHFETDVFTVSALITVYVKCGDLAKAKMIFDSFEGKDIGLWNSIITGYAQHGLGEEALQIFYDMRLMGMIPDEITYIGVLSACSYSGMVNEGKEIFRTMSLNAMINPTAEHYSCMVDMLGRAGQVVEAFELISNMPVEADAVVWGALLGACRIHKNLEIAEIAAKKLLQLEAWNSGPYILLSNIYASTRRWEDVAKLRKAMSIRSVSKSPGCSWIEVDRIVHIFTGGDIIAHPEQQIIIFLLERLDCLLKESGYCPDFSFVLHDVDEEQKAHNLRYHSERQAVAFGILKVPEGMPIRIMKNLRVCGDCHVAIKLISKIMEREIILRDSYRFHRFKDGEYLWVKFSAKVNAIMATLVYMSMEAKTFGYAIIVHLAACLCTLCLCSMN</sequence>
<evidence type="ECO:0000256" key="1">
    <source>
        <dbReference type="ARBA" id="ARBA00022737"/>
    </source>
</evidence>
<reference evidence="5 6" key="1">
    <citation type="journal article" date="2021" name="Hortic Res">
        <title>Chromosome-scale assembly of the Dendrobium chrysotoxum genome enhances the understanding of orchid evolution.</title>
        <authorList>
            <person name="Zhang Y."/>
            <person name="Zhang G.Q."/>
            <person name="Zhang D."/>
            <person name="Liu X.D."/>
            <person name="Xu X.Y."/>
            <person name="Sun W.H."/>
            <person name="Yu X."/>
            <person name="Zhu X."/>
            <person name="Wang Z.W."/>
            <person name="Zhao X."/>
            <person name="Zhong W.Y."/>
            <person name="Chen H."/>
            <person name="Yin W.L."/>
            <person name="Huang T."/>
            <person name="Niu S.C."/>
            <person name="Liu Z.J."/>
        </authorList>
    </citation>
    <scope>NUCLEOTIDE SEQUENCE [LARGE SCALE GENOMIC DNA]</scope>
    <source>
        <strain evidence="5">Lindl</strain>
    </source>
</reference>
<dbReference type="Pfam" id="PF13041">
    <property type="entry name" value="PPR_2"/>
    <property type="match status" value="2"/>
</dbReference>
<keyword evidence="3" id="KW-0472">Membrane</keyword>
<dbReference type="Gene3D" id="1.25.40.10">
    <property type="entry name" value="Tetratricopeptide repeat domain"/>
    <property type="match status" value="5"/>
</dbReference>
<feature type="repeat" description="PPR" evidence="2">
    <location>
        <begin position="77"/>
        <end position="111"/>
    </location>
</feature>
<keyword evidence="1" id="KW-0677">Repeat</keyword>
<evidence type="ECO:0000256" key="3">
    <source>
        <dbReference type="SAM" id="Phobius"/>
    </source>
</evidence>
<keyword evidence="3" id="KW-0812">Transmembrane</keyword>
<feature type="domain" description="DYW" evidence="4">
    <location>
        <begin position="611"/>
        <end position="696"/>
    </location>
</feature>
<dbReference type="Pfam" id="PF01535">
    <property type="entry name" value="PPR"/>
    <property type="match status" value="9"/>
</dbReference>
<dbReference type="AlphaFoldDB" id="A0AAV7FXA0"/>
<name>A0AAV7FXA0_DENCH</name>
<dbReference type="PROSITE" id="PS51375">
    <property type="entry name" value="PPR"/>
    <property type="match status" value="7"/>
</dbReference>
<dbReference type="EMBL" id="JAGFBR010000019">
    <property type="protein sequence ID" value="KAH0448058.1"/>
    <property type="molecule type" value="Genomic_DNA"/>
</dbReference>
<dbReference type="InterPro" id="IPR002885">
    <property type="entry name" value="PPR_rpt"/>
</dbReference>
<keyword evidence="3" id="KW-1133">Transmembrane helix</keyword>
<dbReference type="SUPFAM" id="SSF48452">
    <property type="entry name" value="TPR-like"/>
    <property type="match status" value="1"/>
</dbReference>
<feature type="transmembrane region" description="Helical" evidence="3">
    <location>
        <begin position="723"/>
        <end position="743"/>
    </location>
</feature>
<gene>
    <name evidence="5" type="ORF">IEQ34_021858</name>
</gene>
<evidence type="ECO:0000313" key="5">
    <source>
        <dbReference type="EMBL" id="KAH0448058.1"/>
    </source>
</evidence>
<feature type="repeat" description="PPR" evidence="2">
    <location>
        <begin position="294"/>
        <end position="328"/>
    </location>
</feature>